<protein>
    <recommendedName>
        <fullName evidence="3">Protein export cytoplasm protein SecA ATPase RNA helicase</fullName>
    </recommendedName>
</protein>
<name>H5Y404_9FIRM</name>
<dbReference type="Pfam" id="PF11300">
    <property type="entry name" value="DUF3102"/>
    <property type="match status" value="1"/>
</dbReference>
<accession>H5Y404</accession>
<dbReference type="EMBL" id="CM001441">
    <property type="protein sequence ID" value="EHQ89542.1"/>
    <property type="molecule type" value="Genomic_DNA"/>
</dbReference>
<dbReference type="AlphaFoldDB" id="H5Y404"/>
<dbReference type="STRING" id="768710.DesyoDRAFT_2468"/>
<keyword evidence="2" id="KW-1185">Reference proteome</keyword>
<dbReference type="eggNOG" id="COG0188">
    <property type="taxonomic scope" value="Bacteria"/>
</dbReference>
<dbReference type="Proteomes" id="UP000005104">
    <property type="component" value="Chromosome"/>
</dbReference>
<gene>
    <name evidence="1" type="ORF">DesyoDRAFT_2468</name>
</gene>
<sequence>MTGTGTDIISGRTTQVIAAEINMIKYQTERICLAAAVEIGRRLTEAKALLEHGEWGKWLEESVDFSQSRANKLMRIFTEYGAGQFFSSNSDSNPNLNYSQAVLLLGIPKEERAQFILDMDIEGMTKQEGLRKSGGAKQYYHRADWGACRSEGPIGESQSQPDRLPL</sequence>
<evidence type="ECO:0000313" key="1">
    <source>
        <dbReference type="EMBL" id="EHQ89542.1"/>
    </source>
</evidence>
<dbReference type="HOGENOM" id="CLU_1600091_0_0_9"/>
<evidence type="ECO:0000313" key="2">
    <source>
        <dbReference type="Proteomes" id="UP000005104"/>
    </source>
</evidence>
<evidence type="ECO:0008006" key="3">
    <source>
        <dbReference type="Google" id="ProtNLM"/>
    </source>
</evidence>
<dbReference type="InterPro" id="IPR021451">
    <property type="entry name" value="DUF3102"/>
</dbReference>
<proteinExistence type="predicted"/>
<reference evidence="1 2" key="1">
    <citation type="submission" date="2011-11" db="EMBL/GenBank/DDBJ databases">
        <title>The Noncontiguous Finished genome of Desulfosporosinus youngiae DSM 17734.</title>
        <authorList>
            <consortium name="US DOE Joint Genome Institute (JGI-PGF)"/>
            <person name="Lucas S."/>
            <person name="Han J."/>
            <person name="Lapidus A."/>
            <person name="Cheng J.-F."/>
            <person name="Goodwin L."/>
            <person name="Pitluck S."/>
            <person name="Peters L."/>
            <person name="Ovchinnikova G."/>
            <person name="Lu M."/>
            <person name="Land M.L."/>
            <person name="Hauser L."/>
            <person name="Pester M."/>
            <person name="Spring S."/>
            <person name="Ollivier B."/>
            <person name="Rattei T."/>
            <person name="Klenk H.-P."/>
            <person name="Wagner M."/>
            <person name="Loy A."/>
            <person name="Woyke T.J."/>
        </authorList>
    </citation>
    <scope>NUCLEOTIDE SEQUENCE [LARGE SCALE GENOMIC DNA]</scope>
    <source>
        <strain evidence="1 2">DSM 17734</strain>
    </source>
</reference>
<organism evidence="1 2">
    <name type="scientific">Desulfosporosinus youngiae DSM 17734</name>
    <dbReference type="NCBI Taxonomy" id="768710"/>
    <lineage>
        <taxon>Bacteria</taxon>
        <taxon>Bacillati</taxon>
        <taxon>Bacillota</taxon>
        <taxon>Clostridia</taxon>
        <taxon>Eubacteriales</taxon>
        <taxon>Desulfitobacteriaceae</taxon>
        <taxon>Desulfosporosinus</taxon>
    </lineage>
</organism>